<keyword evidence="2" id="KW-1185">Reference proteome</keyword>
<comment type="caution">
    <text evidence="1">The sequence shown here is derived from an EMBL/GenBank/DDBJ whole genome shotgun (WGS) entry which is preliminary data.</text>
</comment>
<proteinExistence type="predicted"/>
<gene>
    <name evidence="1" type="ORF">MGAL_10B064577</name>
</gene>
<dbReference type="OrthoDB" id="6101231at2759"/>
<evidence type="ECO:0000313" key="1">
    <source>
        <dbReference type="EMBL" id="VDI17388.1"/>
    </source>
</evidence>
<protein>
    <submittedName>
        <fullName evidence="1">Uncharacterized protein</fullName>
    </submittedName>
</protein>
<dbReference type="GO" id="GO:0005319">
    <property type="term" value="F:lipid transporter activity"/>
    <property type="evidence" value="ECO:0007669"/>
    <property type="project" value="InterPro"/>
</dbReference>
<dbReference type="Gene3D" id="2.30.230.10">
    <property type="entry name" value="Lipovitellin, beta-sheet shell regions, chain A"/>
    <property type="match status" value="1"/>
</dbReference>
<dbReference type="InterPro" id="IPR015816">
    <property type="entry name" value="Vitellinogen_b-sht_N"/>
</dbReference>
<dbReference type="Proteomes" id="UP000596742">
    <property type="component" value="Unassembled WGS sequence"/>
</dbReference>
<dbReference type="AlphaFoldDB" id="A0A8B6DDU7"/>
<name>A0A8B6DDU7_MYTGA</name>
<organism evidence="1 2">
    <name type="scientific">Mytilus galloprovincialis</name>
    <name type="common">Mediterranean mussel</name>
    <dbReference type="NCBI Taxonomy" id="29158"/>
    <lineage>
        <taxon>Eukaryota</taxon>
        <taxon>Metazoa</taxon>
        <taxon>Spiralia</taxon>
        <taxon>Lophotrochozoa</taxon>
        <taxon>Mollusca</taxon>
        <taxon>Bivalvia</taxon>
        <taxon>Autobranchia</taxon>
        <taxon>Pteriomorphia</taxon>
        <taxon>Mytilida</taxon>
        <taxon>Mytiloidea</taxon>
        <taxon>Mytilidae</taxon>
        <taxon>Mytilinae</taxon>
        <taxon>Mytilus</taxon>
    </lineage>
</organism>
<sequence length="201" mass="23239">MPLKFETLVDFVGQTRFILNFIQTDFRFSFQIKPNGQILRVYHPPEDDEVLATKKGLAALLSAKLHDKDELSSGVVHIGSGQWKYQTEEVGNEGVHSARYMVKETGIGTEFKKINDGHNTKNSKGYFEKTLLYHKELGIVHKVLIEDSFTALTESQEFDPYKNMRKVKPVNQFSDRTSRLNNGILMTYIYFSENWYFSQLN</sequence>
<dbReference type="EMBL" id="UYJE01003206">
    <property type="protein sequence ID" value="VDI17388.1"/>
    <property type="molecule type" value="Genomic_DNA"/>
</dbReference>
<reference evidence="1" key="1">
    <citation type="submission" date="2018-11" db="EMBL/GenBank/DDBJ databases">
        <authorList>
            <person name="Alioto T."/>
            <person name="Alioto T."/>
        </authorList>
    </citation>
    <scope>NUCLEOTIDE SEQUENCE</scope>
</reference>
<accession>A0A8B6DDU7</accession>
<evidence type="ECO:0000313" key="2">
    <source>
        <dbReference type="Proteomes" id="UP000596742"/>
    </source>
</evidence>